<gene>
    <name evidence="4" type="ORF">SAMN05421804_10720</name>
</gene>
<dbReference type="AlphaFoldDB" id="A0A1G8QPW5"/>
<dbReference type="Proteomes" id="UP000183255">
    <property type="component" value="Unassembled WGS sequence"/>
</dbReference>
<feature type="compositionally biased region" description="Polar residues" evidence="1">
    <location>
        <begin position="58"/>
        <end position="67"/>
    </location>
</feature>
<evidence type="ECO:0000313" key="4">
    <source>
        <dbReference type="EMBL" id="SDJ06415.1"/>
    </source>
</evidence>
<keyword evidence="2" id="KW-0732">Signal</keyword>
<dbReference type="SMART" id="SM00287">
    <property type="entry name" value="SH3b"/>
    <property type="match status" value="1"/>
</dbReference>
<dbReference type="CDD" id="cd05379">
    <property type="entry name" value="CAP_bacterial"/>
    <property type="match status" value="1"/>
</dbReference>
<dbReference type="InterPro" id="IPR003646">
    <property type="entry name" value="SH3-like_bac-type"/>
</dbReference>
<dbReference type="PROSITE" id="PS51257">
    <property type="entry name" value="PROKAR_LIPOPROTEIN"/>
    <property type="match status" value="1"/>
</dbReference>
<evidence type="ECO:0000313" key="5">
    <source>
        <dbReference type="Proteomes" id="UP000183255"/>
    </source>
</evidence>
<dbReference type="SUPFAM" id="SSF55797">
    <property type="entry name" value="PR-1-like"/>
    <property type="match status" value="1"/>
</dbReference>
<feature type="domain" description="SH3b" evidence="3">
    <location>
        <begin position="84"/>
        <end position="148"/>
    </location>
</feature>
<dbReference type="RefSeq" id="WP_162178247.1">
    <property type="nucleotide sequence ID" value="NZ_FNDZ01000007.1"/>
</dbReference>
<dbReference type="Gene3D" id="3.40.33.10">
    <property type="entry name" value="CAP"/>
    <property type="match status" value="1"/>
</dbReference>
<reference evidence="4 5" key="1">
    <citation type="submission" date="2016-10" db="EMBL/GenBank/DDBJ databases">
        <authorList>
            <person name="de Groot N.N."/>
        </authorList>
    </citation>
    <scope>NUCLEOTIDE SEQUENCE [LARGE SCALE GENOMIC DNA]</scope>
    <source>
        <strain evidence="4 5">CGMCC 1.5058</strain>
    </source>
</reference>
<dbReference type="EMBL" id="FNDZ01000007">
    <property type="protein sequence ID" value="SDJ06415.1"/>
    <property type="molecule type" value="Genomic_DNA"/>
</dbReference>
<feature type="compositionally biased region" description="Polar residues" evidence="1">
    <location>
        <begin position="200"/>
        <end position="210"/>
    </location>
</feature>
<evidence type="ECO:0000256" key="2">
    <source>
        <dbReference type="SAM" id="SignalP"/>
    </source>
</evidence>
<feature type="region of interest" description="Disordered" evidence="1">
    <location>
        <begin position="156"/>
        <end position="224"/>
    </location>
</feature>
<dbReference type="PANTHER" id="PTHR31157:SF1">
    <property type="entry name" value="SCP DOMAIN-CONTAINING PROTEIN"/>
    <property type="match status" value="1"/>
</dbReference>
<dbReference type="PANTHER" id="PTHR31157">
    <property type="entry name" value="SCP DOMAIN-CONTAINING PROTEIN"/>
    <property type="match status" value="1"/>
</dbReference>
<dbReference type="Pfam" id="PF00188">
    <property type="entry name" value="CAP"/>
    <property type="match status" value="1"/>
</dbReference>
<dbReference type="PROSITE" id="PS51781">
    <property type="entry name" value="SH3B"/>
    <property type="match status" value="1"/>
</dbReference>
<feature type="compositionally biased region" description="Basic and acidic residues" evidence="1">
    <location>
        <begin position="186"/>
        <end position="196"/>
    </location>
</feature>
<proteinExistence type="predicted"/>
<feature type="chain" id="PRO_5038377507" evidence="2">
    <location>
        <begin position="27"/>
        <end position="439"/>
    </location>
</feature>
<dbReference type="Pfam" id="PF08239">
    <property type="entry name" value="SH3_3"/>
    <property type="match status" value="1"/>
</dbReference>
<dbReference type="Gene3D" id="2.30.30.40">
    <property type="entry name" value="SH3 Domains"/>
    <property type="match status" value="1"/>
</dbReference>
<feature type="region of interest" description="Disordered" evidence="1">
    <location>
        <begin position="28"/>
        <end position="77"/>
    </location>
</feature>
<name>A0A1G8QPW5_9CLOT</name>
<protein>
    <submittedName>
        <fullName evidence="4">Uncharacterized conserved protein YkwD, contains CAP (CSP/antigen 5/PR1) domain</fullName>
    </submittedName>
</protein>
<feature type="signal peptide" evidence="2">
    <location>
        <begin position="1"/>
        <end position="26"/>
    </location>
</feature>
<evidence type="ECO:0000259" key="3">
    <source>
        <dbReference type="PROSITE" id="PS51781"/>
    </source>
</evidence>
<sequence length="439" mass="49237">MKRIKVFSLLMSSLVLFSCISNPYFSKEETDEEHPEVLQVEKAPEKEVMEPVSDLPSLPSSGETSAQEPMENEKRKEEPLTFIKHHQVFFMKMTGNLRKGPGIQYEILQVIYEGEKIETLEKVSNGWYKVQYGSVGGYLSGILLTLEEPLEISKENTVPVKEPVETPSNTKPSEAPESPTETASKPQEKSPQDETAKSAGETSPLSTEKTVGSDEVMLPDATMKHQREVRNIGLRVNAIEISDDTHPYGTILEMVSKPGIYKKGDTIDIKIAVASDKRAYFSTADRSLPQNYKSVVHENLEKEILSILNAYRKDNGLKELLLKEDLISSARYKSESMLQHDYFAHYNPHLEYISFGDLMNFIFGYTQYTKKGENLFANMGSEAVSAQVIFEGWKNSPSHNKAMLDPEYIYVGVGVITAPVSGTFYGGKYVTLATQHFGK</sequence>
<dbReference type="InterPro" id="IPR014044">
    <property type="entry name" value="CAP_dom"/>
</dbReference>
<organism evidence="4 5">
    <name type="scientific">Proteiniclasticum ruminis</name>
    <dbReference type="NCBI Taxonomy" id="398199"/>
    <lineage>
        <taxon>Bacteria</taxon>
        <taxon>Bacillati</taxon>
        <taxon>Bacillota</taxon>
        <taxon>Clostridia</taxon>
        <taxon>Eubacteriales</taxon>
        <taxon>Clostridiaceae</taxon>
        <taxon>Proteiniclasticum</taxon>
    </lineage>
</organism>
<accession>A0A1G8QPW5</accession>
<dbReference type="InterPro" id="IPR035940">
    <property type="entry name" value="CAP_sf"/>
</dbReference>
<evidence type="ECO:0000256" key="1">
    <source>
        <dbReference type="SAM" id="MobiDB-lite"/>
    </source>
</evidence>